<feature type="region of interest" description="Disordered" evidence="1">
    <location>
        <begin position="531"/>
        <end position="562"/>
    </location>
</feature>
<feature type="compositionally biased region" description="Polar residues" evidence="1">
    <location>
        <begin position="86"/>
        <end position="98"/>
    </location>
</feature>
<gene>
    <name evidence="2" type="ordered locus">KLTH0C01518g</name>
</gene>
<feature type="region of interest" description="Disordered" evidence="1">
    <location>
        <begin position="637"/>
        <end position="671"/>
    </location>
</feature>
<accession>C5DDJ6</accession>
<dbReference type="OrthoDB" id="4068467at2759"/>
<evidence type="ECO:0000313" key="2">
    <source>
        <dbReference type="EMBL" id="CAR21857.1"/>
    </source>
</evidence>
<feature type="region of interest" description="Disordered" evidence="1">
    <location>
        <begin position="86"/>
        <end position="143"/>
    </location>
</feature>
<dbReference type="eggNOG" id="ENOG502QSA6">
    <property type="taxonomic scope" value="Eukaryota"/>
</dbReference>
<evidence type="ECO:0000313" key="3">
    <source>
        <dbReference type="Proteomes" id="UP000002036"/>
    </source>
</evidence>
<sequence>MADSAQYVSHVSFDDLTPSLIDDQARLLQKHGQEVTFSNPFLHIPPQYNPLYASGAADGNSPRVSGLGSPKKSYFSLDSYSRSPYGSSPNLYSESSGQDGLKLPQSDPSVDSVHSARSSTTPVPAYLPGRLPPAASPPVLKKRPQRDYEVVKDFDLINPDYVKEHQLTLLTDENTQQNSGCSHGYTTSGFANLNEVEDKVMRKDHAETSQTSKEGGRRKSFAGMSLEELAALEREYESASRTNYNVEQFDFSEQVQHYIGPDQRRAIGPSNDWPQTIYPSRPCVNHRALAITRSHREYSDYIKDHGRNQTKGSLRTVVCLISGRKHTWSAVDWYVENMARGGDYLVIVSRIPVFEDSVKRPTPPQTSLSENYDIKASKPKSRSLSRKCSLTEQGLMVQDVDVLARAKCNDILNYYLHKLTGKIMKLTVEIIKDDSTVFALTSAIALYKPDFKVVSTVSTNLHIKFRNGHVKLANFVMRHFWVPTYVVPFEFIDPALLGEKVPDRRITNNPKEEKDDVHIIANIDKVIKRTLNNPFGSQTPREPNDSDGDLASVNSYFPTDPETKRKVEEFESMGYLRPVPTRRECDLNKVGSFPGSSRSSRRSSRIQFAGDHNGMYKVKSLIDADDKDDDMVRKIKSVSSTHSRSSMKKGHMSARRTKSIDSPGGVEAKKKGSKFSGFLKKIGFGK</sequence>
<proteinExistence type="predicted"/>
<protein>
    <submittedName>
        <fullName evidence="2">KLTH0C01518p</fullName>
    </submittedName>
</protein>
<dbReference type="OMA" id="WSSVDWY"/>
<dbReference type="FunCoup" id="C5DDJ6">
    <property type="interactions" value="126"/>
</dbReference>
<dbReference type="RefSeq" id="XP_002552295.1">
    <property type="nucleotide sequence ID" value="XM_002552249.1"/>
</dbReference>
<dbReference type="EMBL" id="CU928167">
    <property type="protein sequence ID" value="CAR21857.1"/>
    <property type="molecule type" value="Genomic_DNA"/>
</dbReference>
<dbReference type="KEGG" id="lth:KLTH0C01518g"/>
<dbReference type="AlphaFoldDB" id="C5DDJ6"/>
<dbReference type="GeneID" id="8291153"/>
<name>C5DDJ6_LACTC</name>
<organism evidence="2 3">
    <name type="scientific">Lachancea thermotolerans (strain ATCC 56472 / CBS 6340 / NRRL Y-8284)</name>
    <name type="common">Yeast</name>
    <name type="synonym">Kluyveromyces thermotolerans</name>
    <dbReference type="NCBI Taxonomy" id="559295"/>
    <lineage>
        <taxon>Eukaryota</taxon>
        <taxon>Fungi</taxon>
        <taxon>Dikarya</taxon>
        <taxon>Ascomycota</taxon>
        <taxon>Saccharomycotina</taxon>
        <taxon>Saccharomycetes</taxon>
        <taxon>Saccharomycetales</taxon>
        <taxon>Saccharomycetaceae</taxon>
        <taxon>Lachancea</taxon>
    </lineage>
</organism>
<reference evidence="2 3" key="1">
    <citation type="journal article" date="2009" name="Genome Res.">
        <title>Comparative genomics of protoploid Saccharomycetaceae.</title>
        <authorList>
            <consortium name="The Genolevures Consortium"/>
            <person name="Souciet J.-L."/>
            <person name="Dujon B."/>
            <person name="Gaillardin C."/>
            <person name="Johnston M."/>
            <person name="Baret P.V."/>
            <person name="Cliften P."/>
            <person name="Sherman D.J."/>
            <person name="Weissenbach J."/>
            <person name="Westhof E."/>
            <person name="Wincker P."/>
            <person name="Jubin C."/>
            <person name="Poulain J."/>
            <person name="Barbe V."/>
            <person name="Segurens B."/>
            <person name="Artiguenave F."/>
            <person name="Anthouard V."/>
            <person name="Vacherie B."/>
            <person name="Val M.-E."/>
            <person name="Fulton R.S."/>
            <person name="Minx P."/>
            <person name="Wilson R."/>
            <person name="Durrens P."/>
            <person name="Jean G."/>
            <person name="Marck C."/>
            <person name="Martin T."/>
            <person name="Nikolski M."/>
            <person name="Rolland T."/>
            <person name="Seret M.-L."/>
            <person name="Casaregola S."/>
            <person name="Despons L."/>
            <person name="Fairhead C."/>
            <person name="Fischer G."/>
            <person name="Lafontaine I."/>
            <person name="Leh V."/>
            <person name="Lemaire M."/>
            <person name="de Montigny J."/>
            <person name="Neuveglise C."/>
            <person name="Thierry A."/>
            <person name="Blanc-Lenfle I."/>
            <person name="Bleykasten C."/>
            <person name="Diffels J."/>
            <person name="Fritsch E."/>
            <person name="Frangeul L."/>
            <person name="Goeffon A."/>
            <person name="Jauniaux N."/>
            <person name="Kachouri-Lafond R."/>
            <person name="Payen C."/>
            <person name="Potier S."/>
            <person name="Pribylova L."/>
            <person name="Ozanne C."/>
            <person name="Richard G.-F."/>
            <person name="Sacerdot C."/>
            <person name="Straub M.-L."/>
            <person name="Talla E."/>
        </authorList>
    </citation>
    <scope>NUCLEOTIDE SEQUENCE [LARGE SCALE GENOMIC DNA]</scope>
    <source>
        <strain evidence="3">ATCC 56472 / CBS 6340 / NRRL Y-8284</strain>
    </source>
</reference>
<dbReference type="HOGENOM" id="CLU_014122_0_0_1"/>
<feature type="compositionally biased region" description="Basic residues" evidence="1">
    <location>
        <begin position="645"/>
        <end position="657"/>
    </location>
</feature>
<keyword evidence="3" id="KW-1185">Reference proteome</keyword>
<evidence type="ECO:0000256" key="1">
    <source>
        <dbReference type="SAM" id="MobiDB-lite"/>
    </source>
</evidence>
<feature type="compositionally biased region" description="Polar residues" evidence="1">
    <location>
        <begin position="531"/>
        <end position="541"/>
    </location>
</feature>
<dbReference type="Proteomes" id="UP000002036">
    <property type="component" value="Chromosome C"/>
</dbReference>
<dbReference type="InParanoid" id="C5DDJ6"/>